<keyword evidence="1" id="KW-1133">Transmembrane helix</keyword>
<proteinExistence type="predicted"/>
<gene>
    <name evidence="2" type="ORF">SAMN04487969_106190</name>
</gene>
<reference evidence="3" key="1">
    <citation type="submission" date="2016-10" db="EMBL/GenBank/DDBJ databases">
        <authorList>
            <person name="Varghese N."/>
            <person name="Submissions S."/>
        </authorList>
    </citation>
    <scope>NUCLEOTIDE SEQUENCE [LARGE SCALE GENOMIC DNA]</scope>
    <source>
        <strain evidence="3">CGMCC 1.10223</strain>
    </source>
</reference>
<dbReference type="AlphaFoldDB" id="A0A1I2D8U2"/>
<name>A0A1I2D8U2_9BACL</name>
<keyword evidence="1" id="KW-0812">Transmembrane</keyword>
<keyword evidence="1" id="KW-0472">Membrane</keyword>
<organism evidence="2 3">
    <name type="scientific">Paenibacillus algorifonticola</name>
    <dbReference type="NCBI Taxonomy" id="684063"/>
    <lineage>
        <taxon>Bacteria</taxon>
        <taxon>Bacillati</taxon>
        <taxon>Bacillota</taxon>
        <taxon>Bacilli</taxon>
        <taxon>Bacillales</taxon>
        <taxon>Paenibacillaceae</taxon>
        <taxon>Paenibacillus</taxon>
    </lineage>
</organism>
<evidence type="ECO:0000256" key="1">
    <source>
        <dbReference type="SAM" id="Phobius"/>
    </source>
</evidence>
<accession>A0A1I2D8U2</accession>
<evidence type="ECO:0000313" key="3">
    <source>
        <dbReference type="Proteomes" id="UP000183410"/>
    </source>
</evidence>
<feature type="transmembrane region" description="Helical" evidence="1">
    <location>
        <begin position="20"/>
        <end position="38"/>
    </location>
</feature>
<dbReference type="EMBL" id="FONN01000006">
    <property type="protein sequence ID" value="SFE76945.1"/>
    <property type="molecule type" value="Genomic_DNA"/>
</dbReference>
<keyword evidence="3" id="KW-1185">Reference proteome</keyword>
<evidence type="ECO:0000313" key="2">
    <source>
        <dbReference type="EMBL" id="SFE76945.1"/>
    </source>
</evidence>
<sequence>MLALLRELLESLIRIGSIRLSLLILVLLGVITGITMILKKKKKSEE</sequence>
<protein>
    <submittedName>
        <fullName evidence="2">Uncharacterized protein</fullName>
    </submittedName>
</protein>
<dbReference type="Proteomes" id="UP000183410">
    <property type="component" value="Unassembled WGS sequence"/>
</dbReference>